<evidence type="ECO:0000313" key="4">
    <source>
        <dbReference type="EMBL" id="KAL1521013.1"/>
    </source>
</evidence>
<dbReference type="PANTHER" id="PTHR43713:SF3">
    <property type="entry name" value="GLUTAMATE-1-SEMIALDEHYDE 2,1-AMINOMUTASE 1, CHLOROPLASTIC-RELATED"/>
    <property type="match status" value="1"/>
</dbReference>
<evidence type="ECO:0000313" key="5">
    <source>
        <dbReference type="Proteomes" id="UP001515480"/>
    </source>
</evidence>
<keyword evidence="3" id="KW-1133">Transmembrane helix</keyword>
<dbReference type="Pfam" id="PF00202">
    <property type="entry name" value="Aminotran_3"/>
    <property type="match status" value="1"/>
</dbReference>
<evidence type="ECO:0000256" key="3">
    <source>
        <dbReference type="SAM" id="Phobius"/>
    </source>
</evidence>
<keyword evidence="5" id="KW-1185">Reference proteome</keyword>
<protein>
    <recommendedName>
        <fullName evidence="6">Glutamate-1-semialdehyde 2,1-aminomutase</fullName>
    </recommendedName>
</protein>
<dbReference type="InterPro" id="IPR049704">
    <property type="entry name" value="Aminotrans_3_PPA_site"/>
</dbReference>
<feature type="transmembrane region" description="Helical" evidence="3">
    <location>
        <begin position="46"/>
        <end position="67"/>
    </location>
</feature>
<dbReference type="Gene3D" id="3.40.640.10">
    <property type="entry name" value="Type I PLP-dependent aspartate aminotransferase-like (Major domain)"/>
    <property type="match status" value="1"/>
</dbReference>
<dbReference type="GO" id="GO:0030170">
    <property type="term" value="F:pyridoxal phosphate binding"/>
    <property type="evidence" value="ECO:0007669"/>
    <property type="project" value="InterPro"/>
</dbReference>
<feature type="transmembrane region" description="Helical" evidence="3">
    <location>
        <begin position="20"/>
        <end position="39"/>
    </location>
</feature>
<keyword evidence="3" id="KW-0812">Transmembrane</keyword>
<accession>A0AB34JHJ5</accession>
<sequence length="612" mass="66895">MARVRSPEPPSPPGFPGNPGQYMDTHTALIAIIVSLVVLHPPKVSFTLLLKLGVGYAAWQVAAAFGFQADGAVVVATLIGARALMRAFQLALTLMATFPLTLSFPLVVNILPRFSINEKNFFVADGAEPDVAKQRKEALEALQKRWAAKYPQCIKFGSSLKTLISDVRFTSGRCFPPFNEVTNKYLDASMALAKTDGPCVVDIDGNASLDISGSYGVNVCGYEAYKKFITKGWETAKHKGLYLGSLDETTLENIQMIKQVSGLDEVSFHMSGTEAVMAAVRCARFNQKKPLVVTFGGAYHGWWDGMQPAAGNERTPSDVLCLKDMNNLSLAVIRARASEIAAVLVNPLQCFHLNASPPSDLVLSSNNRKVGPKPGYAEWLHKLRATCTEAGVLLIFDEVYTGFRVHPKGAQGAYGVKADIVTYGKTLGGGLPVGVCCGNKAAMTRSDPAKAARVAYVIGTFAGHPAVMGSMNAFLKWHARPETPAEYDKMHANIDAFIAKANAAFKSHGYPLELSNWFSVWSMMYTQPGRYHWMLQYYMRDAGVALSWVGTGRCLFSLDWTDSHYDELLKRMLAACEEMKKGGWWVRPKVNVKKAVGLEFVAAIIKSLFGFK</sequence>
<evidence type="ECO:0000256" key="2">
    <source>
        <dbReference type="ARBA" id="ARBA00022898"/>
    </source>
</evidence>
<keyword evidence="3" id="KW-0472">Membrane</keyword>
<evidence type="ECO:0000256" key="1">
    <source>
        <dbReference type="ARBA" id="ARBA00001933"/>
    </source>
</evidence>
<dbReference type="Gene3D" id="3.90.1150.10">
    <property type="entry name" value="Aspartate Aminotransferase, domain 1"/>
    <property type="match status" value="1"/>
</dbReference>
<dbReference type="InterPro" id="IPR015422">
    <property type="entry name" value="PyrdxlP-dep_Trfase_small"/>
</dbReference>
<gene>
    <name evidence="4" type="ORF">AB1Y20_022570</name>
</gene>
<comment type="cofactor">
    <cofactor evidence="1">
        <name>pyridoxal 5'-phosphate</name>
        <dbReference type="ChEBI" id="CHEBI:597326"/>
    </cofactor>
</comment>
<organism evidence="4 5">
    <name type="scientific">Prymnesium parvum</name>
    <name type="common">Toxic golden alga</name>
    <dbReference type="NCBI Taxonomy" id="97485"/>
    <lineage>
        <taxon>Eukaryota</taxon>
        <taxon>Haptista</taxon>
        <taxon>Haptophyta</taxon>
        <taxon>Prymnesiophyceae</taxon>
        <taxon>Prymnesiales</taxon>
        <taxon>Prymnesiaceae</taxon>
        <taxon>Prymnesium</taxon>
    </lineage>
</organism>
<dbReference type="AlphaFoldDB" id="A0AB34JHJ5"/>
<comment type="caution">
    <text evidence="4">The sequence shown here is derived from an EMBL/GenBank/DDBJ whole genome shotgun (WGS) entry which is preliminary data.</text>
</comment>
<dbReference type="PROSITE" id="PS00600">
    <property type="entry name" value="AA_TRANSFER_CLASS_3"/>
    <property type="match status" value="1"/>
</dbReference>
<proteinExistence type="predicted"/>
<dbReference type="PANTHER" id="PTHR43713">
    <property type="entry name" value="GLUTAMATE-1-SEMIALDEHYDE 2,1-AMINOMUTASE"/>
    <property type="match status" value="1"/>
</dbReference>
<dbReference type="GO" id="GO:0008483">
    <property type="term" value="F:transaminase activity"/>
    <property type="evidence" value="ECO:0007669"/>
    <property type="project" value="InterPro"/>
</dbReference>
<feature type="transmembrane region" description="Helical" evidence="3">
    <location>
        <begin position="87"/>
        <end position="111"/>
    </location>
</feature>
<name>A0AB34JHJ5_PRYPA</name>
<dbReference type="InterPro" id="IPR005814">
    <property type="entry name" value="Aminotrans_3"/>
</dbReference>
<dbReference type="Proteomes" id="UP001515480">
    <property type="component" value="Unassembled WGS sequence"/>
</dbReference>
<reference evidence="4 5" key="1">
    <citation type="journal article" date="2024" name="Science">
        <title>Giant polyketide synthase enzymes in the biosynthesis of giant marine polyether toxins.</title>
        <authorList>
            <person name="Fallon T.R."/>
            <person name="Shende V.V."/>
            <person name="Wierzbicki I.H."/>
            <person name="Pendleton A.L."/>
            <person name="Watervoot N.F."/>
            <person name="Auber R.P."/>
            <person name="Gonzalez D.J."/>
            <person name="Wisecaver J.H."/>
            <person name="Moore B.S."/>
        </authorList>
    </citation>
    <scope>NUCLEOTIDE SEQUENCE [LARGE SCALE GENOMIC DNA]</scope>
    <source>
        <strain evidence="4 5">12B1</strain>
    </source>
</reference>
<dbReference type="EMBL" id="JBGBPQ010000008">
    <property type="protein sequence ID" value="KAL1521013.1"/>
    <property type="molecule type" value="Genomic_DNA"/>
</dbReference>
<dbReference type="InterPro" id="IPR015421">
    <property type="entry name" value="PyrdxlP-dep_Trfase_major"/>
</dbReference>
<keyword evidence="2" id="KW-0663">Pyridoxal phosphate</keyword>
<dbReference type="InterPro" id="IPR015424">
    <property type="entry name" value="PyrdxlP-dep_Trfase"/>
</dbReference>
<evidence type="ECO:0008006" key="6">
    <source>
        <dbReference type="Google" id="ProtNLM"/>
    </source>
</evidence>
<dbReference type="SUPFAM" id="SSF53383">
    <property type="entry name" value="PLP-dependent transferases"/>
    <property type="match status" value="1"/>
</dbReference>